<evidence type="ECO:0000313" key="2">
    <source>
        <dbReference type="Proteomes" id="UP000549009"/>
    </source>
</evidence>
<comment type="caution">
    <text evidence="1">The sequence shown here is derived from an EMBL/GenBank/DDBJ whole genome shotgun (WGS) entry which is preliminary data.</text>
</comment>
<keyword evidence="2" id="KW-1185">Reference proteome</keyword>
<protein>
    <submittedName>
        <fullName evidence="1">Uncharacterized protein</fullName>
    </submittedName>
</protein>
<dbReference type="AlphaFoldDB" id="A0A7W8AZV4"/>
<sequence length="51" mass="5614">MVTPFSMLIRAANCGFAADQVVIPRMVMECRRRSVGPWRAVGDMGGVTERS</sequence>
<organism evidence="1 2">
    <name type="scientific">Streptomyces spectabilis</name>
    <dbReference type="NCBI Taxonomy" id="68270"/>
    <lineage>
        <taxon>Bacteria</taxon>
        <taxon>Bacillati</taxon>
        <taxon>Actinomycetota</taxon>
        <taxon>Actinomycetes</taxon>
        <taxon>Kitasatosporales</taxon>
        <taxon>Streptomycetaceae</taxon>
        <taxon>Streptomyces</taxon>
    </lineage>
</organism>
<dbReference type="Proteomes" id="UP000549009">
    <property type="component" value="Unassembled WGS sequence"/>
</dbReference>
<dbReference type="RefSeq" id="WP_161624867.1">
    <property type="nucleotide sequence ID" value="NZ_BMSQ01000011.1"/>
</dbReference>
<evidence type="ECO:0000313" key="1">
    <source>
        <dbReference type="EMBL" id="MBB5106387.1"/>
    </source>
</evidence>
<gene>
    <name evidence="1" type="ORF">FHS40_005491</name>
</gene>
<accession>A0A7W8AZV4</accession>
<name>A0A7W8AZV4_STRST</name>
<dbReference type="EMBL" id="JACHJD010000009">
    <property type="protein sequence ID" value="MBB5106387.1"/>
    <property type="molecule type" value="Genomic_DNA"/>
</dbReference>
<reference evidence="1 2" key="1">
    <citation type="submission" date="2020-08" db="EMBL/GenBank/DDBJ databases">
        <title>Genomic Encyclopedia of Type Strains, Phase III (KMG-III): the genomes of soil and plant-associated and newly described type strains.</title>
        <authorList>
            <person name="Whitman W."/>
        </authorList>
    </citation>
    <scope>NUCLEOTIDE SEQUENCE [LARGE SCALE GENOMIC DNA]</scope>
    <source>
        <strain evidence="1 2">CECT 3146</strain>
    </source>
</reference>
<proteinExistence type="predicted"/>